<keyword evidence="2" id="KW-1185">Reference proteome</keyword>
<sequence length="262" mass="28587">MQASIEIAQDAPLQYLLRIGDTALVLGQRLGEWAGHAPVLEEDIALANMALDLIGQARAVLSHAGAVEGCGHDEDQLAFLREERDYRNVTLVELPNGPGRPGDFALTVLRNTMAATFFHLLWTRLQDSTDTELAAIAGKAVKEARYHQQHAADWVVRLGDGTAESRRRMVAALERLWPYAAELFADDAVDEAAAASGLGPRWSALRPDWEAAMAEVLAEASLPMPAHTAFVSTGKRGVHSEHMGYILAEMQQLQRAYPGGVW</sequence>
<accession>A0A370FDV5</accession>
<dbReference type="SUPFAM" id="SSF47240">
    <property type="entry name" value="Ferritin-like"/>
    <property type="match status" value="1"/>
</dbReference>
<dbReference type="InterPro" id="IPR007814">
    <property type="entry name" value="PaaA_PaaC"/>
</dbReference>
<proteinExistence type="predicted"/>
<dbReference type="PIRSF" id="PIRSF037834">
    <property type="entry name" value="PA_CoA_Oase3"/>
    <property type="match status" value="1"/>
</dbReference>
<dbReference type="RefSeq" id="WP_114804052.1">
    <property type="nucleotide sequence ID" value="NZ_QQAV01000009.1"/>
</dbReference>
<reference evidence="1 2" key="1">
    <citation type="submission" date="2018-07" db="EMBL/GenBank/DDBJ databases">
        <title>Genomic Encyclopedia of Type Strains, Phase IV (KMG-IV): sequencing the most valuable type-strain genomes for metagenomic binning, comparative biology and taxonomic classification.</title>
        <authorList>
            <person name="Goeker M."/>
        </authorList>
    </citation>
    <scope>NUCLEOTIDE SEQUENCE [LARGE SCALE GENOMIC DNA]</scope>
    <source>
        <strain evidence="1 2">DSM 21352</strain>
    </source>
</reference>
<dbReference type="InterPro" id="IPR052703">
    <property type="entry name" value="Aromatic_CoA_ox/epox"/>
</dbReference>
<dbReference type="Proteomes" id="UP000255265">
    <property type="component" value="Unassembled WGS sequence"/>
</dbReference>
<dbReference type="OrthoDB" id="9789947at2"/>
<gene>
    <name evidence="1" type="ORF">DFR41_10982</name>
</gene>
<organism evidence="1 2">
    <name type="scientific">Pseudacidovorax intermedius</name>
    <dbReference type="NCBI Taxonomy" id="433924"/>
    <lineage>
        <taxon>Bacteria</taxon>
        <taxon>Pseudomonadati</taxon>
        <taxon>Pseudomonadota</taxon>
        <taxon>Betaproteobacteria</taxon>
        <taxon>Burkholderiales</taxon>
        <taxon>Comamonadaceae</taxon>
        <taxon>Pseudacidovorax</taxon>
    </lineage>
</organism>
<evidence type="ECO:0000313" key="2">
    <source>
        <dbReference type="Proteomes" id="UP000255265"/>
    </source>
</evidence>
<dbReference type="PANTHER" id="PTHR30458:SF0">
    <property type="entry name" value="1,2-PHENYLACETYL-COA EPOXIDASE, SUBUNIT C"/>
    <property type="match status" value="1"/>
</dbReference>
<dbReference type="InterPro" id="IPR012347">
    <property type="entry name" value="Ferritin-like"/>
</dbReference>
<evidence type="ECO:0000313" key="1">
    <source>
        <dbReference type="EMBL" id="RDI21285.1"/>
    </source>
</evidence>
<dbReference type="InterPro" id="IPR009078">
    <property type="entry name" value="Ferritin-like_SF"/>
</dbReference>
<comment type="caution">
    <text evidence="1">The sequence shown here is derived from an EMBL/GenBank/DDBJ whole genome shotgun (WGS) entry which is preliminary data.</text>
</comment>
<dbReference type="GO" id="GO:0005829">
    <property type="term" value="C:cytosol"/>
    <property type="evidence" value="ECO:0007669"/>
    <property type="project" value="TreeGrafter"/>
</dbReference>
<dbReference type="NCBIfam" id="TIGR02158">
    <property type="entry name" value="PA_CoA_Oxy3"/>
    <property type="match status" value="1"/>
</dbReference>
<dbReference type="EMBL" id="QQAV01000009">
    <property type="protein sequence ID" value="RDI21285.1"/>
    <property type="molecule type" value="Genomic_DNA"/>
</dbReference>
<protein>
    <submittedName>
        <fullName evidence="1">Ring-1,2-phenylacetyl-CoA epoxidase subunit PaaC</fullName>
    </submittedName>
</protein>
<dbReference type="PANTHER" id="PTHR30458">
    <property type="entry name" value="PHENYLACETIC ACID DEGRADATION PROTEIN PAA"/>
    <property type="match status" value="1"/>
</dbReference>
<dbReference type="InterPro" id="IPR011882">
    <property type="entry name" value="PaaC"/>
</dbReference>
<dbReference type="Gene3D" id="1.20.1260.10">
    <property type="match status" value="1"/>
</dbReference>
<dbReference type="AlphaFoldDB" id="A0A370FDV5"/>
<name>A0A370FDV5_9BURK</name>
<dbReference type="GO" id="GO:0010124">
    <property type="term" value="P:phenylacetate catabolic process"/>
    <property type="evidence" value="ECO:0007669"/>
    <property type="project" value="InterPro"/>
</dbReference>
<dbReference type="Pfam" id="PF05138">
    <property type="entry name" value="PaaA_PaaC"/>
    <property type="match status" value="1"/>
</dbReference>